<name>A0A2P2NNJ0_RHIMU</name>
<dbReference type="AlphaFoldDB" id="A0A2P2NNJ0"/>
<sequence length="33" mass="3972">MRCPSPLISSTAHRLPHRRNNIHLFFWSIINKK</sequence>
<dbReference type="EMBL" id="GGEC01063480">
    <property type="protein sequence ID" value="MBX43964.1"/>
    <property type="molecule type" value="Transcribed_RNA"/>
</dbReference>
<accession>A0A2P2NNJ0</accession>
<proteinExistence type="predicted"/>
<organism evidence="1">
    <name type="scientific">Rhizophora mucronata</name>
    <name type="common">Asiatic mangrove</name>
    <dbReference type="NCBI Taxonomy" id="61149"/>
    <lineage>
        <taxon>Eukaryota</taxon>
        <taxon>Viridiplantae</taxon>
        <taxon>Streptophyta</taxon>
        <taxon>Embryophyta</taxon>
        <taxon>Tracheophyta</taxon>
        <taxon>Spermatophyta</taxon>
        <taxon>Magnoliopsida</taxon>
        <taxon>eudicotyledons</taxon>
        <taxon>Gunneridae</taxon>
        <taxon>Pentapetalae</taxon>
        <taxon>rosids</taxon>
        <taxon>fabids</taxon>
        <taxon>Malpighiales</taxon>
        <taxon>Rhizophoraceae</taxon>
        <taxon>Rhizophora</taxon>
    </lineage>
</organism>
<reference evidence="1" key="1">
    <citation type="submission" date="2018-02" db="EMBL/GenBank/DDBJ databases">
        <title>Rhizophora mucronata_Transcriptome.</title>
        <authorList>
            <person name="Meera S.P."/>
            <person name="Sreeshan A."/>
            <person name="Augustine A."/>
        </authorList>
    </citation>
    <scope>NUCLEOTIDE SEQUENCE</scope>
    <source>
        <tissue evidence="1">Leaf</tissue>
    </source>
</reference>
<protein>
    <submittedName>
        <fullName evidence="1">Uncharacterized protein</fullName>
    </submittedName>
</protein>
<evidence type="ECO:0000313" key="1">
    <source>
        <dbReference type="EMBL" id="MBX43964.1"/>
    </source>
</evidence>